<dbReference type="InterPro" id="IPR002755">
    <property type="entry name" value="DNA_primase_S"/>
</dbReference>
<dbReference type="InterPro" id="IPR014052">
    <property type="entry name" value="DNA_primase_ssu_euk/arc"/>
</dbReference>
<dbReference type="GO" id="GO:0046872">
    <property type="term" value="F:metal ion binding"/>
    <property type="evidence" value="ECO:0007669"/>
    <property type="project" value="UniProtKB-KW"/>
</dbReference>
<protein>
    <recommendedName>
        <fullName evidence="2">DNA primase small subunit</fullName>
    </recommendedName>
</protein>
<evidence type="ECO:0000313" key="11">
    <source>
        <dbReference type="Proteomes" id="UP001162156"/>
    </source>
</evidence>
<dbReference type="GO" id="GO:0005658">
    <property type="term" value="C:alpha DNA polymerase:primase complex"/>
    <property type="evidence" value="ECO:0007669"/>
    <property type="project" value="UniProtKB-ARBA"/>
</dbReference>
<evidence type="ECO:0000256" key="2">
    <source>
        <dbReference type="ARBA" id="ARBA00021278"/>
    </source>
</evidence>
<proteinExistence type="inferred from homology"/>
<dbReference type="AlphaFoldDB" id="A0AAV8ZSI2"/>
<keyword evidence="4" id="KW-0639">Primosome</keyword>
<keyword evidence="3" id="KW-0240">DNA-directed RNA polymerase</keyword>
<keyword evidence="7" id="KW-0235">DNA replication</keyword>
<dbReference type="EMBL" id="JANEYF010000831">
    <property type="protein sequence ID" value="KAJ8967768.1"/>
    <property type="molecule type" value="Genomic_DNA"/>
</dbReference>
<evidence type="ECO:0000256" key="1">
    <source>
        <dbReference type="ARBA" id="ARBA00009762"/>
    </source>
</evidence>
<dbReference type="GO" id="GO:0003899">
    <property type="term" value="F:DNA-directed RNA polymerase activity"/>
    <property type="evidence" value="ECO:0007669"/>
    <property type="project" value="InterPro"/>
</dbReference>
<keyword evidence="9" id="KW-0804">Transcription</keyword>
<evidence type="ECO:0000256" key="7">
    <source>
        <dbReference type="ARBA" id="ARBA00022705"/>
    </source>
</evidence>
<dbReference type="Pfam" id="PF01896">
    <property type="entry name" value="DNA_primase_S"/>
    <property type="match status" value="1"/>
</dbReference>
<dbReference type="CDD" id="cd04860">
    <property type="entry name" value="AE_Prim_S"/>
    <property type="match status" value="1"/>
</dbReference>
<dbReference type="Proteomes" id="UP001162156">
    <property type="component" value="Unassembled WGS sequence"/>
</dbReference>
<evidence type="ECO:0000256" key="5">
    <source>
        <dbReference type="ARBA" id="ARBA00022679"/>
    </source>
</evidence>
<evidence type="ECO:0000256" key="4">
    <source>
        <dbReference type="ARBA" id="ARBA00022515"/>
    </source>
</evidence>
<dbReference type="GO" id="GO:0006269">
    <property type="term" value="P:DNA replication, synthesis of primer"/>
    <property type="evidence" value="ECO:0007669"/>
    <property type="project" value="UniProtKB-KW"/>
</dbReference>
<gene>
    <name evidence="10" type="ORF">NQ314_002651</name>
</gene>
<keyword evidence="8" id="KW-0479">Metal-binding</keyword>
<keyword evidence="6" id="KW-0548">Nucleotidyltransferase</keyword>
<name>A0AAV8ZSI2_9CUCU</name>
<sequence length="161" mass="18459">METSAIFSKREISFTLLGDIYIRFQSFDTHEDFVNDLTKKYPVKMDIGAVYYTKPKDRSPLSALQPVEKEIVFDIDMTDYDDIRTCCSGTDVCTKCWKFMVIACKILDSALREDFGYDHILWVFSGRRGIHCWVADEAARKLDDNVRSAVAEYLQVIKGGA</sequence>
<evidence type="ECO:0000256" key="3">
    <source>
        <dbReference type="ARBA" id="ARBA00022478"/>
    </source>
</evidence>
<evidence type="ECO:0000256" key="8">
    <source>
        <dbReference type="ARBA" id="ARBA00022723"/>
    </source>
</evidence>
<evidence type="ECO:0000256" key="6">
    <source>
        <dbReference type="ARBA" id="ARBA00022695"/>
    </source>
</evidence>
<dbReference type="SUPFAM" id="SSF56747">
    <property type="entry name" value="Prim-pol domain"/>
    <property type="match status" value="1"/>
</dbReference>
<dbReference type="Gene3D" id="3.90.920.10">
    <property type="entry name" value="DNA primase, PRIM domain"/>
    <property type="match status" value="1"/>
</dbReference>
<comment type="similarity">
    <text evidence="1">Belongs to the eukaryotic-type primase small subunit family.</text>
</comment>
<evidence type="ECO:0000313" key="10">
    <source>
        <dbReference type="EMBL" id="KAJ8967768.1"/>
    </source>
</evidence>
<evidence type="ECO:0000256" key="9">
    <source>
        <dbReference type="ARBA" id="ARBA00023163"/>
    </source>
</evidence>
<organism evidence="10 11">
    <name type="scientific">Rhamnusium bicolor</name>
    <dbReference type="NCBI Taxonomy" id="1586634"/>
    <lineage>
        <taxon>Eukaryota</taxon>
        <taxon>Metazoa</taxon>
        <taxon>Ecdysozoa</taxon>
        <taxon>Arthropoda</taxon>
        <taxon>Hexapoda</taxon>
        <taxon>Insecta</taxon>
        <taxon>Pterygota</taxon>
        <taxon>Neoptera</taxon>
        <taxon>Endopterygota</taxon>
        <taxon>Coleoptera</taxon>
        <taxon>Polyphaga</taxon>
        <taxon>Cucujiformia</taxon>
        <taxon>Chrysomeloidea</taxon>
        <taxon>Cerambycidae</taxon>
        <taxon>Lepturinae</taxon>
        <taxon>Rhagiini</taxon>
        <taxon>Rhamnusium</taxon>
    </lineage>
</organism>
<keyword evidence="5" id="KW-0808">Transferase</keyword>
<accession>A0AAV8ZSI2</accession>
<reference evidence="10" key="1">
    <citation type="journal article" date="2023" name="Insect Mol. Biol.">
        <title>Genome sequencing provides insights into the evolution of gene families encoding plant cell wall-degrading enzymes in longhorned beetles.</title>
        <authorList>
            <person name="Shin N.R."/>
            <person name="Okamura Y."/>
            <person name="Kirsch R."/>
            <person name="Pauchet Y."/>
        </authorList>
    </citation>
    <scope>NUCLEOTIDE SEQUENCE</scope>
    <source>
        <strain evidence="10">RBIC_L_NR</strain>
    </source>
</reference>
<dbReference type="PANTHER" id="PTHR10536">
    <property type="entry name" value="DNA PRIMASE SMALL SUBUNIT"/>
    <property type="match status" value="1"/>
</dbReference>
<comment type="caution">
    <text evidence="10">The sequence shown here is derived from an EMBL/GenBank/DDBJ whole genome shotgun (WGS) entry which is preliminary data.</text>
</comment>
<keyword evidence="11" id="KW-1185">Reference proteome</keyword>